<comment type="caution">
    <text evidence="1">The sequence shown here is derived from an EMBL/GenBank/DDBJ whole genome shotgun (WGS) entry which is preliminary data.</text>
</comment>
<evidence type="ECO:0000313" key="1">
    <source>
        <dbReference type="EMBL" id="PFF46087.1"/>
    </source>
</evidence>
<dbReference type="RefSeq" id="WP_098349786.1">
    <property type="nucleotide sequence ID" value="NZ_NTSO01000015.1"/>
</dbReference>
<proteinExistence type="predicted"/>
<organism evidence="1 2">
    <name type="scientific">Bacillus cereus</name>
    <dbReference type="NCBI Taxonomy" id="1396"/>
    <lineage>
        <taxon>Bacteria</taxon>
        <taxon>Bacillati</taxon>
        <taxon>Bacillota</taxon>
        <taxon>Bacilli</taxon>
        <taxon>Bacillales</taxon>
        <taxon>Bacillaceae</taxon>
        <taxon>Bacillus</taxon>
        <taxon>Bacillus cereus group</taxon>
    </lineage>
</organism>
<accession>A0A9X6ZE15</accession>
<dbReference type="EMBL" id="NTSO01000015">
    <property type="protein sequence ID" value="PFF46087.1"/>
    <property type="molecule type" value="Genomic_DNA"/>
</dbReference>
<sequence length="80" mass="9242">MTNTDYNQVKEDESKILQVKMYEEVKEGFSIFSDNRVEIIGEQTMSIDGKILEQYLYNIDGYTPDNGKPFVSLKSNIILL</sequence>
<dbReference type="AlphaFoldDB" id="A0A9X6ZE15"/>
<gene>
    <name evidence="1" type="ORF">CN357_21810</name>
</gene>
<evidence type="ECO:0000313" key="2">
    <source>
        <dbReference type="Proteomes" id="UP000220210"/>
    </source>
</evidence>
<dbReference type="Proteomes" id="UP000220210">
    <property type="component" value="Unassembled WGS sequence"/>
</dbReference>
<protein>
    <submittedName>
        <fullName evidence="1">Uncharacterized protein</fullName>
    </submittedName>
</protein>
<name>A0A9X6ZE15_BACCE</name>
<reference evidence="1 2" key="1">
    <citation type="submission" date="2017-09" db="EMBL/GenBank/DDBJ databases">
        <title>Large-scale bioinformatics analysis of Bacillus genomes uncovers conserved roles of natural products in bacterial physiology.</title>
        <authorList>
            <consortium name="Agbiome Team Llc"/>
            <person name="Bleich R.M."/>
            <person name="Kirk G.J."/>
            <person name="Santa Maria K.C."/>
            <person name="Allen S.E."/>
            <person name="Farag S."/>
            <person name="Shank E.A."/>
            <person name="Bowers A."/>
        </authorList>
    </citation>
    <scope>NUCLEOTIDE SEQUENCE [LARGE SCALE GENOMIC DNA]</scope>
    <source>
        <strain evidence="1 2">AFS020204</strain>
    </source>
</reference>